<dbReference type="Gene3D" id="3.40.50.720">
    <property type="entry name" value="NAD(P)-binding Rossmann-like Domain"/>
    <property type="match status" value="1"/>
</dbReference>
<dbReference type="PANTHER" id="PTHR43377:SF1">
    <property type="entry name" value="BILIVERDIN REDUCTASE A"/>
    <property type="match status" value="1"/>
</dbReference>
<dbReference type="SUPFAM" id="SSF51735">
    <property type="entry name" value="NAD(P)-binding Rossmann-fold domains"/>
    <property type="match status" value="1"/>
</dbReference>
<feature type="domain" description="Gfo/Idh/MocA-like oxidoreductase N-terminal" evidence="1">
    <location>
        <begin position="12"/>
        <end position="118"/>
    </location>
</feature>
<dbReference type="EMBL" id="JADBEM010000001">
    <property type="protein sequence ID" value="MBE1604587.1"/>
    <property type="molecule type" value="Genomic_DNA"/>
</dbReference>
<organism evidence="2 3">
    <name type="scientific">Actinopolymorpha pittospori</name>
    <dbReference type="NCBI Taxonomy" id="648752"/>
    <lineage>
        <taxon>Bacteria</taxon>
        <taxon>Bacillati</taxon>
        <taxon>Actinomycetota</taxon>
        <taxon>Actinomycetes</taxon>
        <taxon>Propionibacteriales</taxon>
        <taxon>Actinopolymorphaceae</taxon>
        <taxon>Actinopolymorpha</taxon>
    </lineage>
</organism>
<sequence length="364" mass="39577">MDAGLSTPKTSFGVVGSGWRAEFYLRIAAALPDRFAVTGVVARRPERAKELRERWDVPTFASLEDLLGAGAPDFAVTSLPWATNPEVVVDLAGRGIPVLSETPPAPDLPGMRALWDAVGDTAIVEVAEQYPFLPEYAARIAVCRSGLLGRVTSAHLSATQTYHAIAVLRRLLGVGFADAEVAGTAFTNRVQRGPGRDGWPTREELVDLGQVIATLDFGDQLAVYDFTDGQWFHPILGNRILVRGERGEVIDDKLTYLSDPGTPVQTTFTRQQTGLLADLEGFHLRTLYAGERQVFTNPYAPARLADEEIAIATCMSRLADRIAGGEGGYSLADACQDHYLGLTVREAVETGTRIRTTRQPWAHD</sequence>
<comment type="caution">
    <text evidence="2">The sequence shown here is derived from an EMBL/GenBank/DDBJ whole genome shotgun (WGS) entry which is preliminary data.</text>
</comment>
<proteinExistence type="predicted"/>
<keyword evidence="3" id="KW-1185">Reference proteome</keyword>
<evidence type="ECO:0000313" key="3">
    <source>
        <dbReference type="Proteomes" id="UP000638648"/>
    </source>
</evidence>
<name>A0A927MWI0_9ACTN</name>
<dbReference type="AlphaFoldDB" id="A0A927MWI0"/>
<reference evidence="2" key="1">
    <citation type="submission" date="2020-10" db="EMBL/GenBank/DDBJ databases">
        <title>Sequencing the genomes of 1000 actinobacteria strains.</title>
        <authorList>
            <person name="Klenk H.-P."/>
        </authorList>
    </citation>
    <scope>NUCLEOTIDE SEQUENCE</scope>
    <source>
        <strain evidence="2">DSM 45354</strain>
    </source>
</reference>
<dbReference type="InterPro" id="IPR036291">
    <property type="entry name" value="NAD(P)-bd_dom_sf"/>
</dbReference>
<evidence type="ECO:0000259" key="1">
    <source>
        <dbReference type="Pfam" id="PF01408"/>
    </source>
</evidence>
<dbReference type="PANTHER" id="PTHR43377">
    <property type="entry name" value="BILIVERDIN REDUCTASE A"/>
    <property type="match status" value="1"/>
</dbReference>
<dbReference type="InterPro" id="IPR051450">
    <property type="entry name" value="Gfo/Idh/MocA_Oxidoreductases"/>
</dbReference>
<dbReference type="GO" id="GO:0000166">
    <property type="term" value="F:nucleotide binding"/>
    <property type="evidence" value="ECO:0007669"/>
    <property type="project" value="InterPro"/>
</dbReference>
<dbReference type="RefSeq" id="WP_192749097.1">
    <property type="nucleotide sequence ID" value="NZ_BAABJL010000143.1"/>
</dbReference>
<dbReference type="Proteomes" id="UP000638648">
    <property type="component" value="Unassembled WGS sequence"/>
</dbReference>
<evidence type="ECO:0000313" key="2">
    <source>
        <dbReference type="EMBL" id="MBE1604587.1"/>
    </source>
</evidence>
<gene>
    <name evidence="2" type="ORF">HEB94_001435</name>
</gene>
<dbReference type="Pfam" id="PF01408">
    <property type="entry name" value="GFO_IDH_MocA"/>
    <property type="match status" value="1"/>
</dbReference>
<accession>A0A927MWI0</accession>
<protein>
    <submittedName>
        <fullName evidence="2">Dehydrogenase</fullName>
    </submittedName>
</protein>
<dbReference type="InterPro" id="IPR000683">
    <property type="entry name" value="Gfo/Idh/MocA-like_OxRdtase_N"/>
</dbReference>